<proteinExistence type="predicted"/>
<protein>
    <recommendedName>
        <fullName evidence="4">CBM10 domain-containing protein</fullName>
    </recommendedName>
</protein>
<dbReference type="InterPro" id="IPR002883">
    <property type="entry name" value="CBM10/Dockerin_dom"/>
</dbReference>
<gene>
    <name evidence="5" type="ORF">BCR32DRAFT_297063</name>
</gene>
<accession>A0A1Y1WNP0</accession>
<dbReference type="InterPro" id="IPR009034">
    <property type="entry name" value="Dockerin_dom_fun_sf"/>
</dbReference>
<dbReference type="GO" id="GO:0016787">
    <property type="term" value="F:hydrolase activity"/>
    <property type="evidence" value="ECO:0007669"/>
    <property type="project" value="UniProtKB-KW"/>
</dbReference>
<dbReference type="EMBL" id="MCFG01000374">
    <property type="protein sequence ID" value="ORX75160.1"/>
    <property type="molecule type" value="Genomic_DNA"/>
</dbReference>
<evidence type="ECO:0000313" key="6">
    <source>
        <dbReference type="Proteomes" id="UP000193944"/>
    </source>
</evidence>
<dbReference type="Pfam" id="PF02013">
    <property type="entry name" value="CBM_10"/>
    <property type="match status" value="1"/>
</dbReference>
<sequence>MGKVNHSASSKTINAVTIDDNDQFSIPTSTSESPTVSLHKRAKATEYTSIQNITIFQEGSNEINPDWIQQNWGVDEDAKIVNGVIQVKLPYGAGFSLQSKTLDSGFGILKFDYKLSVTGGQATLNVISFENVDTVRFQANFLYESSSYAHHEIEIYKDRNQKTLISSINRFAWQNYLNEMEYTLYIKNIVYEDIKVEVKKYDDPLPILDTTKCELTPTWTDISLKKDRLSFKNETDGCVMTMKTSKSNPALFELKNGKFYGGKFEIEVKINTSEVILIWYVYNSVDDSVEEEIKDSISVKTYYKKFTNDNFETQTEFNTIKLIPVENEITYYIKELQFSPISVDETVPLYDVTVINEPDVILDSNGLYWQEASWGSTICNFQEISSAMECSFEGRINAWPGFAFQTNRYYNAGTLIVRMKVLNPDQDITIQYYDISEKFHNVKTFKATTEYEDYYFELENFVTYPTYKYAIQEASHKDNTFYIKCIIYVPPYFNIDEVSCDNLQHDPSENTSEVTEQKTEENIVEDMGYTICPVGTKITYANTQATWGKNNDDWCVILEKNLDSCWATLHGYECCSKKATTSKSSAWGKEPDGTKCGATNNVCWAKTYGFECCTREEADIVLVDELGPWGIKDDKWCGII</sequence>
<dbReference type="AlphaFoldDB" id="A0A1Y1WNP0"/>
<reference evidence="5 6" key="2">
    <citation type="submission" date="2016-08" db="EMBL/GenBank/DDBJ databases">
        <title>Pervasive Adenine N6-methylation of Active Genes in Fungi.</title>
        <authorList>
            <consortium name="DOE Joint Genome Institute"/>
            <person name="Mondo S.J."/>
            <person name="Dannebaum R.O."/>
            <person name="Kuo R.C."/>
            <person name="Labutti K."/>
            <person name="Haridas S."/>
            <person name="Kuo A."/>
            <person name="Salamov A."/>
            <person name="Ahrendt S.R."/>
            <person name="Lipzen A."/>
            <person name="Sullivan W."/>
            <person name="Andreopoulos W.B."/>
            <person name="Clum A."/>
            <person name="Lindquist E."/>
            <person name="Daum C."/>
            <person name="Ramamoorthy G.K."/>
            <person name="Gryganskyi A."/>
            <person name="Culley D."/>
            <person name="Magnuson J.K."/>
            <person name="James T.Y."/>
            <person name="O'Malley M.A."/>
            <person name="Stajich J.E."/>
            <person name="Spatafora J.W."/>
            <person name="Visel A."/>
            <person name="Grigoriev I.V."/>
        </authorList>
    </citation>
    <scope>NUCLEOTIDE SEQUENCE [LARGE SCALE GENOMIC DNA]</scope>
    <source>
        <strain evidence="5 6">S4</strain>
    </source>
</reference>
<evidence type="ECO:0000256" key="2">
    <source>
        <dbReference type="ARBA" id="ARBA00022737"/>
    </source>
</evidence>
<feature type="domain" description="CBM10" evidence="4">
    <location>
        <begin position="602"/>
        <end position="640"/>
    </location>
</feature>
<dbReference type="SUPFAM" id="SSF64571">
    <property type="entry name" value="Cellulose docking domain, dockering"/>
    <property type="match status" value="2"/>
</dbReference>
<evidence type="ECO:0000256" key="1">
    <source>
        <dbReference type="ARBA" id="ARBA00022729"/>
    </source>
</evidence>
<dbReference type="Gene3D" id="3.90.1220.10">
    <property type="entry name" value="Cellulose docking domain, dockering"/>
    <property type="match status" value="2"/>
</dbReference>
<evidence type="ECO:0000259" key="4">
    <source>
        <dbReference type="PROSITE" id="PS51763"/>
    </source>
</evidence>
<dbReference type="OrthoDB" id="2147115at2759"/>
<dbReference type="Proteomes" id="UP000193944">
    <property type="component" value="Unassembled WGS sequence"/>
</dbReference>
<dbReference type="PROSITE" id="PS51763">
    <property type="entry name" value="CBM10"/>
    <property type="match status" value="1"/>
</dbReference>
<keyword evidence="6" id="KW-1185">Reference proteome</keyword>
<keyword evidence="2" id="KW-0677">Repeat</keyword>
<dbReference type="Gene3D" id="2.60.120.430">
    <property type="entry name" value="Galactose-binding lectin"/>
    <property type="match status" value="3"/>
</dbReference>
<reference evidence="5 6" key="1">
    <citation type="submission" date="2016-08" db="EMBL/GenBank/DDBJ databases">
        <title>A Parts List for Fungal Cellulosomes Revealed by Comparative Genomics.</title>
        <authorList>
            <consortium name="DOE Joint Genome Institute"/>
            <person name="Haitjema C.H."/>
            <person name="Gilmore S.P."/>
            <person name="Henske J.K."/>
            <person name="Solomon K.V."/>
            <person name="De Groot R."/>
            <person name="Kuo A."/>
            <person name="Mondo S.J."/>
            <person name="Salamov A.A."/>
            <person name="Labutti K."/>
            <person name="Zhao Z."/>
            <person name="Chiniquy J."/>
            <person name="Barry K."/>
            <person name="Brewer H.M."/>
            <person name="Purvine S.O."/>
            <person name="Wright A.T."/>
            <person name="Boxma B."/>
            <person name="Van Alen T."/>
            <person name="Hackstein J.H."/>
            <person name="Baker S.E."/>
            <person name="Grigoriev I.V."/>
            <person name="O'Malley M.A."/>
        </authorList>
    </citation>
    <scope>NUCLEOTIDE SEQUENCE [LARGE SCALE GENOMIC DNA]</scope>
    <source>
        <strain evidence="5 6">S4</strain>
    </source>
</reference>
<evidence type="ECO:0000313" key="5">
    <source>
        <dbReference type="EMBL" id="ORX75160.1"/>
    </source>
</evidence>
<dbReference type="STRING" id="1754192.A0A1Y1WNP0"/>
<organism evidence="5 6">
    <name type="scientific">Anaeromyces robustus</name>
    <dbReference type="NCBI Taxonomy" id="1754192"/>
    <lineage>
        <taxon>Eukaryota</taxon>
        <taxon>Fungi</taxon>
        <taxon>Fungi incertae sedis</taxon>
        <taxon>Chytridiomycota</taxon>
        <taxon>Chytridiomycota incertae sedis</taxon>
        <taxon>Neocallimastigomycetes</taxon>
        <taxon>Neocallimastigales</taxon>
        <taxon>Neocallimastigaceae</taxon>
        <taxon>Anaeromyces</taxon>
    </lineage>
</organism>
<evidence type="ECO:0000256" key="3">
    <source>
        <dbReference type="ARBA" id="ARBA00022801"/>
    </source>
</evidence>
<keyword evidence="1" id="KW-0732">Signal</keyword>
<keyword evidence="3" id="KW-0378">Hydrolase</keyword>
<name>A0A1Y1WNP0_9FUNG</name>
<comment type="caution">
    <text evidence="5">The sequence shown here is derived from an EMBL/GenBank/DDBJ whole genome shotgun (WGS) entry which is preliminary data.</text>
</comment>